<dbReference type="OrthoDB" id="2012278at2759"/>
<dbReference type="PANTHER" id="PTHR13608:SF3">
    <property type="entry name" value="ARMADILLO-LIKE HELICAL DOMAIN-CONTAINING PROTEIN 3"/>
    <property type="match status" value="1"/>
</dbReference>
<keyword evidence="3" id="KW-1133">Transmembrane helix</keyword>
<evidence type="ECO:0000259" key="6">
    <source>
        <dbReference type="SMART" id="SM01158"/>
    </source>
</evidence>
<proteinExistence type="predicted"/>
<dbReference type="InterPro" id="IPR013636">
    <property type="entry name" value="ARMH3_C"/>
</dbReference>
<name>A0A0F4Z9L6_9PEZI</name>
<keyword evidence="2" id="KW-0812">Transmembrane</keyword>
<gene>
    <name evidence="7" type="ORF">TD95_000506</name>
</gene>
<dbReference type="PANTHER" id="PTHR13608">
    <property type="entry name" value="ARMADILLO-LIKE HELICAL DOMAIN-CONTAINING PROTEIN 3"/>
    <property type="match status" value="1"/>
</dbReference>
<organism evidence="7 8">
    <name type="scientific">Thielaviopsis punctulata</name>
    <dbReference type="NCBI Taxonomy" id="72032"/>
    <lineage>
        <taxon>Eukaryota</taxon>
        <taxon>Fungi</taxon>
        <taxon>Dikarya</taxon>
        <taxon>Ascomycota</taxon>
        <taxon>Pezizomycotina</taxon>
        <taxon>Sordariomycetes</taxon>
        <taxon>Hypocreomycetidae</taxon>
        <taxon>Microascales</taxon>
        <taxon>Ceratocystidaceae</taxon>
        <taxon>Thielaviopsis</taxon>
    </lineage>
</organism>
<dbReference type="SMART" id="SM01158">
    <property type="entry name" value="DUF1741"/>
    <property type="match status" value="1"/>
</dbReference>
<evidence type="ECO:0000256" key="5">
    <source>
        <dbReference type="SAM" id="MobiDB-lite"/>
    </source>
</evidence>
<comment type="subcellular location">
    <subcellularLocation>
        <location evidence="1">Membrane</location>
    </subcellularLocation>
</comment>
<evidence type="ECO:0000313" key="7">
    <source>
        <dbReference type="EMBL" id="KKA26980.1"/>
    </source>
</evidence>
<keyword evidence="4" id="KW-0472">Membrane</keyword>
<dbReference type="Pfam" id="PF08427">
    <property type="entry name" value="ARMH3_C"/>
    <property type="match status" value="1"/>
</dbReference>
<reference evidence="7 8" key="1">
    <citation type="submission" date="2015-03" db="EMBL/GenBank/DDBJ databases">
        <authorList>
            <person name="Radwan O."/>
            <person name="Al-Naeli F.A."/>
            <person name="Rendon G.A."/>
            <person name="Fields C."/>
        </authorList>
    </citation>
    <scope>NUCLEOTIDE SEQUENCE [LARGE SCALE GENOMIC DNA]</scope>
    <source>
        <strain evidence="7">CR-DP1</strain>
    </source>
</reference>
<feature type="domain" description="Armadillo-like helical" evidence="6">
    <location>
        <begin position="471"/>
        <end position="693"/>
    </location>
</feature>
<protein>
    <recommendedName>
        <fullName evidence="6">Armadillo-like helical domain-containing protein</fullName>
    </recommendedName>
</protein>
<comment type="caution">
    <text evidence="7">The sequence shown here is derived from an EMBL/GenBank/DDBJ whole genome shotgun (WGS) entry which is preliminary data.</text>
</comment>
<dbReference type="AlphaFoldDB" id="A0A0F4Z9L6"/>
<evidence type="ECO:0000313" key="8">
    <source>
        <dbReference type="Proteomes" id="UP000033483"/>
    </source>
</evidence>
<dbReference type="EMBL" id="LAEV01001911">
    <property type="protein sequence ID" value="KKA26980.1"/>
    <property type="molecule type" value="Genomic_DNA"/>
</dbReference>
<feature type="region of interest" description="Disordered" evidence="5">
    <location>
        <begin position="378"/>
        <end position="405"/>
    </location>
</feature>
<evidence type="ECO:0000256" key="2">
    <source>
        <dbReference type="ARBA" id="ARBA00022692"/>
    </source>
</evidence>
<dbReference type="GO" id="GO:0005829">
    <property type="term" value="C:cytosol"/>
    <property type="evidence" value="ECO:0007669"/>
    <property type="project" value="TreeGrafter"/>
</dbReference>
<dbReference type="InterPro" id="IPR039868">
    <property type="entry name" value="ARMD3-like"/>
</dbReference>
<dbReference type="GO" id="GO:0016020">
    <property type="term" value="C:membrane"/>
    <property type="evidence" value="ECO:0007669"/>
    <property type="project" value="UniProtKB-SubCell"/>
</dbReference>
<accession>A0A0F4Z9L6</accession>
<sequence length="696" mass="75035">MNGPSPLTRQIQPDVFKPKVVDLYESLFLHLDDTSDPDSAAAVAARPPGFWRELFLLPPDRAALRSLLGRVSAGALLRHAEVVQMVVLECLDVMRGAAAAAGAAGSGSSGSGAVSPTAARRGVDVARRHAVDTLGVVLAGVLGKKYAHASSDMITVLAGLDEVDAVFTEMVGVLEGMVRGGEAERKRLTEATEAEVEMEMEQRTAAVQVLLAFAAGAYGTTLPTYLMQRDLFPAIMKIIHDAPNRALPPFILLGLLANYNKFEFQNPYSLRLADFVNELSMQRLVTCIGRTCADLRAAYIAVQDDAADSWSLAGALGRLVPGWGREKKQRPVYDEDTARSMFAQLPGPAAAVLLATYDFAHANKMFCMNLVAASFGSGPGGPGSPGGSPEQPNTQDPNPSHPSEPPFASYLSLSSYLLQHAYLSPRASYYAHLSLMVMRLLVEDPAICKRLCSSDASISVRLCRQRPPHMPVTRGPRVPAAHLLDAMADGLAHNLRRRRLDVALYTQMVGIVLRLLSYLSRTRTRVASQWAELFRGLLSLLRFAAQYAADLAALPGMARLVALTGNVLALALSAGEAFLPSPAAYDDLFYKVVESGDALERVHATYGETGQTESVDTLLGVSAHYKRLLTESGAGAEALTALQVAETIKQGYETLSIQAREGLDMWDRYREADERVLLKKAARTAVGDALVLVDEF</sequence>
<evidence type="ECO:0000256" key="3">
    <source>
        <dbReference type="ARBA" id="ARBA00022989"/>
    </source>
</evidence>
<dbReference type="Proteomes" id="UP000033483">
    <property type="component" value="Unassembled WGS sequence"/>
</dbReference>
<evidence type="ECO:0000256" key="1">
    <source>
        <dbReference type="ARBA" id="ARBA00004370"/>
    </source>
</evidence>
<evidence type="ECO:0000256" key="4">
    <source>
        <dbReference type="ARBA" id="ARBA00023136"/>
    </source>
</evidence>
<keyword evidence="8" id="KW-1185">Reference proteome</keyword>